<dbReference type="Proteomes" id="UP000515152">
    <property type="component" value="Chromosome 14"/>
</dbReference>
<proteinExistence type="predicted"/>
<organism evidence="2 3">
    <name type="scientific">Clupea harengus</name>
    <name type="common">Atlantic herring</name>
    <dbReference type="NCBI Taxonomy" id="7950"/>
    <lineage>
        <taxon>Eukaryota</taxon>
        <taxon>Metazoa</taxon>
        <taxon>Chordata</taxon>
        <taxon>Craniata</taxon>
        <taxon>Vertebrata</taxon>
        <taxon>Euteleostomi</taxon>
        <taxon>Actinopterygii</taxon>
        <taxon>Neopterygii</taxon>
        <taxon>Teleostei</taxon>
        <taxon>Clupei</taxon>
        <taxon>Clupeiformes</taxon>
        <taxon>Clupeoidei</taxon>
        <taxon>Clupeidae</taxon>
        <taxon>Clupea</taxon>
    </lineage>
</organism>
<dbReference type="PANTHER" id="PTHR12697">
    <property type="entry name" value="PBS LYASE HEAT-LIKE PROTEIN"/>
    <property type="match status" value="1"/>
</dbReference>
<sequence length="301" mass="34027">MWNDWNDEVRQRAAQALGKLGKGRQVHNELSEKLEEGQGSWRVEALVLIGQLRIMTAKLLPPFLLCLNDSFVAVRTQGCHTAGKLKLKDSMVMNQLLYLIQNDPSPEVKVAAIAALANIGCLTPSLRDLLLWALHHEVEPGVRVAACQALLKLRVRGPELQQVLQERFALEPNRQVLRHIEELMKLHGYKLECDKGMVLKIKDQVHKLCTKDIIIQKVMIVQELMSLQETKRKLQGPQDHPETSDSLVLAQLLYEQFKGCKHAFLTEVKSPPNIKMESKYSLKPEPTSADSPEDDKAPTQK</sequence>
<accession>A0A6P8GGK6</accession>
<evidence type="ECO:0000256" key="1">
    <source>
        <dbReference type="SAM" id="MobiDB-lite"/>
    </source>
</evidence>
<dbReference type="PANTHER" id="PTHR12697:SF20">
    <property type="entry name" value="HEAT REPEAT-CONTAINING PROTEIN 4"/>
    <property type="match status" value="1"/>
</dbReference>
<reference evidence="3" key="1">
    <citation type="submission" date="2025-08" db="UniProtKB">
        <authorList>
            <consortium name="RefSeq"/>
        </authorList>
    </citation>
    <scope>IDENTIFICATION</scope>
</reference>
<gene>
    <name evidence="3" type="primary">heatr4</name>
</gene>
<dbReference type="GO" id="GO:0016491">
    <property type="term" value="F:oxidoreductase activity"/>
    <property type="evidence" value="ECO:0007669"/>
    <property type="project" value="TreeGrafter"/>
</dbReference>
<dbReference type="KEGG" id="char:105899583"/>
<dbReference type="OrthoDB" id="5980716at2759"/>
<feature type="region of interest" description="Disordered" evidence="1">
    <location>
        <begin position="275"/>
        <end position="301"/>
    </location>
</feature>
<dbReference type="GeneID" id="105899583"/>
<dbReference type="RefSeq" id="XP_031436401.2">
    <property type="nucleotide sequence ID" value="XM_031580541.2"/>
</dbReference>
<evidence type="ECO:0000313" key="2">
    <source>
        <dbReference type="Proteomes" id="UP000515152"/>
    </source>
</evidence>
<keyword evidence="2" id="KW-1185">Reference proteome</keyword>
<name>A0A6P8GGK6_CLUHA</name>
<protein>
    <submittedName>
        <fullName evidence="3">HEAT repeat-containing protein 4</fullName>
    </submittedName>
</protein>
<dbReference type="AlphaFoldDB" id="A0A6P8GGK6"/>
<dbReference type="CTD" id="399671"/>
<dbReference type="Pfam" id="PF13646">
    <property type="entry name" value="HEAT_2"/>
    <property type="match status" value="1"/>
</dbReference>
<evidence type="ECO:0000313" key="3">
    <source>
        <dbReference type="RefSeq" id="XP_031436401.2"/>
    </source>
</evidence>